<feature type="transmembrane region" description="Helical" evidence="1">
    <location>
        <begin position="49"/>
        <end position="69"/>
    </location>
</feature>
<feature type="transmembrane region" description="Helical" evidence="1">
    <location>
        <begin position="198"/>
        <end position="219"/>
    </location>
</feature>
<organism evidence="2 3">
    <name type="scientific">Floridaenema fluviatile BLCC-F154</name>
    <dbReference type="NCBI Taxonomy" id="3153640"/>
    <lineage>
        <taxon>Bacteria</taxon>
        <taxon>Bacillati</taxon>
        <taxon>Cyanobacteriota</taxon>
        <taxon>Cyanophyceae</taxon>
        <taxon>Oscillatoriophycideae</taxon>
        <taxon>Aerosakkonematales</taxon>
        <taxon>Aerosakkonemataceae</taxon>
        <taxon>Floridanema</taxon>
        <taxon>Floridanema fluviatile</taxon>
    </lineage>
</organism>
<keyword evidence="1" id="KW-1133">Transmembrane helix</keyword>
<feature type="transmembrane region" description="Helical" evidence="1">
    <location>
        <begin position="377"/>
        <end position="396"/>
    </location>
</feature>
<evidence type="ECO:0000313" key="3">
    <source>
        <dbReference type="Proteomes" id="UP001576776"/>
    </source>
</evidence>
<feature type="transmembrane region" description="Helical" evidence="1">
    <location>
        <begin position="432"/>
        <end position="449"/>
    </location>
</feature>
<feature type="transmembrane region" description="Helical" evidence="1">
    <location>
        <begin position="250"/>
        <end position="268"/>
    </location>
</feature>
<feature type="transmembrane region" description="Helical" evidence="1">
    <location>
        <begin position="226"/>
        <end position="244"/>
    </location>
</feature>
<accession>A0ABV4Y9K3</accession>
<feature type="transmembrane region" description="Helical" evidence="1">
    <location>
        <begin position="280"/>
        <end position="303"/>
    </location>
</feature>
<keyword evidence="1" id="KW-0472">Membrane</keyword>
<dbReference type="RefSeq" id="WP_413256957.1">
    <property type="nucleotide sequence ID" value="NZ_JBHFNS010000041.1"/>
</dbReference>
<dbReference type="PANTHER" id="PTHR37422:SF13">
    <property type="entry name" value="LIPOPOLYSACCHARIDE BIOSYNTHESIS PROTEIN PA4999-RELATED"/>
    <property type="match status" value="1"/>
</dbReference>
<dbReference type="PANTHER" id="PTHR37422">
    <property type="entry name" value="TEICHURONIC ACID BIOSYNTHESIS PROTEIN TUAE"/>
    <property type="match status" value="1"/>
</dbReference>
<evidence type="ECO:0000256" key="1">
    <source>
        <dbReference type="SAM" id="Phobius"/>
    </source>
</evidence>
<feature type="transmembrane region" description="Helical" evidence="1">
    <location>
        <begin position="408"/>
        <end position="426"/>
    </location>
</feature>
<name>A0ABV4Y9K3_9CYAN</name>
<feature type="transmembrane region" description="Helical" evidence="1">
    <location>
        <begin position="105"/>
        <end position="129"/>
    </location>
</feature>
<proteinExistence type="predicted"/>
<reference evidence="2 3" key="1">
    <citation type="submission" date="2024-09" db="EMBL/GenBank/DDBJ databases">
        <title>Floridaenema gen nov. (Aerosakkonemataceae, Aerosakkonematales ord. nov., Cyanobacteria) from benthic tropical and subtropical fresh waters, with the description of four new species.</title>
        <authorList>
            <person name="Moretto J.A."/>
            <person name="Berthold D.E."/>
            <person name="Lefler F.W."/>
            <person name="Huang I.-S."/>
            <person name="Laughinghouse H. IV."/>
        </authorList>
    </citation>
    <scope>NUCLEOTIDE SEQUENCE [LARGE SCALE GENOMIC DNA]</scope>
    <source>
        <strain evidence="2 3">BLCC-F154</strain>
    </source>
</reference>
<feature type="transmembrane region" description="Helical" evidence="1">
    <location>
        <begin position="81"/>
        <end position="99"/>
    </location>
</feature>
<comment type="caution">
    <text evidence="2">The sequence shown here is derived from an EMBL/GenBank/DDBJ whole genome shotgun (WGS) entry which is preliminary data.</text>
</comment>
<sequence length="455" mass="51348">MKLLLGLVVAVTIFYLSFNNWKTAVKTVFFLAVFEGALRKWILPQASELIYFLKDLVLLGAYVRFYGTAATRRRFVITNHPLNILIILVVIWCLVQALNPSLGTIVVGIFGLKIYLFYIPLIWMLPALFPTEEHLYKFLRSHLLLVIPVGILGIAQFFSPINSPINSYAPSSIGDIEVATFGGATSETRSLVRITGTFAYINNYTAYLVVCFGLIIALLSIKQPRWWRLIFMIEISLVSINSFMTGSRTPIIASALFFLGYFLIRSATEIAGFSRLIKQFILPFIAATTIAYLGFGSAINAFVARASGNSDLVQRISMTFLEPFKFIQYKNIDGFGVGATHPGTGAIRSILNLPAGEIIPVGYESEMGRVALEIGPIGFFLWYSLRIAILGSLLIVFWKLRRPLLRQLALAAFLIQLSWINGQLVFHHTFAVYYWFLTGFVFLLPWLEYRENFYR</sequence>
<protein>
    <recommendedName>
        <fullName evidence="4">Oligosaccharide repeat unit polymerase</fullName>
    </recommendedName>
</protein>
<feature type="transmembrane region" description="Helical" evidence="1">
    <location>
        <begin position="141"/>
        <end position="158"/>
    </location>
</feature>
<keyword evidence="1" id="KW-0812">Transmembrane</keyword>
<evidence type="ECO:0008006" key="4">
    <source>
        <dbReference type="Google" id="ProtNLM"/>
    </source>
</evidence>
<keyword evidence="3" id="KW-1185">Reference proteome</keyword>
<dbReference type="EMBL" id="JBHFNS010000041">
    <property type="protein sequence ID" value="MFB2935442.1"/>
    <property type="molecule type" value="Genomic_DNA"/>
</dbReference>
<evidence type="ECO:0000313" key="2">
    <source>
        <dbReference type="EMBL" id="MFB2935442.1"/>
    </source>
</evidence>
<gene>
    <name evidence="2" type="ORF">ACE1B6_09195</name>
</gene>
<dbReference type="Proteomes" id="UP001576776">
    <property type="component" value="Unassembled WGS sequence"/>
</dbReference>
<dbReference type="InterPro" id="IPR051533">
    <property type="entry name" value="WaaL-like"/>
</dbReference>